<comment type="caution">
    <text evidence="2">The sequence shown here is derived from an EMBL/GenBank/DDBJ whole genome shotgun (WGS) entry which is preliminary data.</text>
</comment>
<organism evidence="2 3">
    <name type="scientific">Paramecium octaurelia</name>
    <dbReference type="NCBI Taxonomy" id="43137"/>
    <lineage>
        <taxon>Eukaryota</taxon>
        <taxon>Sar</taxon>
        <taxon>Alveolata</taxon>
        <taxon>Ciliophora</taxon>
        <taxon>Intramacronucleata</taxon>
        <taxon>Oligohymenophorea</taxon>
        <taxon>Peniculida</taxon>
        <taxon>Parameciidae</taxon>
        <taxon>Paramecium</taxon>
    </lineage>
</organism>
<evidence type="ECO:0000313" key="3">
    <source>
        <dbReference type="Proteomes" id="UP000683925"/>
    </source>
</evidence>
<protein>
    <submittedName>
        <fullName evidence="2">Uncharacterized protein</fullName>
    </submittedName>
</protein>
<gene>
    <name evidence="2" type="ORF">POCTA_138.1.T0150413</name>
</gene>
<proteinExistence type="predicted"/>
<accession>A0A8S1ST68</accession>
<evidence type="ECO:0000256" key="1">
    <source>
        <dbReference type="SAM" id="Coils"/>
    </source>
</evidence>
<feature type="coiled-coil region" evidence="1">
    <location>
        <begin position="89"/>
        <end position="116"/>
    </location>
</feature>
<reference evidence="2" key="1">
    <citation type="submission" date="2021-01" db="EMBL/GenBank/DDBJ databases">
        <authorList>
            <consortium name="Genoscope - CEA"/>
            <person name="William W."/>
        </authorList>
    </citation>
    <scope>NUCLEOTIDE SEQUENCE</scope>
</reference>
<name>A0A8S1ST68_PAROT</name>
<keyword evidence="1" id="KW-0175">Coiled coil</keyword>
<dbReference type="AlphaFoldDB" id="A0A8S1ST68"/>
<evidence type="ECO:0000313" key="2">
    <source>
        <dbReference type="EMBL" id="CAD8144085.1"/>
    </source>
</evidence>
<keyword evidence="3" id="KW-1185">Reference proteome</keyword>
<dbReference type="EMBL" id="CAJJDP010000015">
    <property type="protein sequence ID" value="CAD8144085.1"/>
    <property type="molecule type" value="Genomic_DNA"/>
</dbReference>
<sequence length="181" mass="21385">MKQIPCYKDEEQFLFYIKLGQNSTEYMCLECAQELNEGPKDASQQNLIRINKVLKSPEHLLSKLNLKPTLKEFFSYLDKYNEKSITKIFLDFQIKITKLQNTLKDLEKELEKILHNFQIRIRKLGINCQIQIIKSLIQINLNNSQIILNKLEIQSTIKQLNKMKRLSINTFQILIKIIAKN</sequence>
<dbReference type="Proteomes" id="UP000683925">
    <property type="component" value="Unassembled WGS sequence"/>
</dbReference>